<dbReference type="Pfam" id="PF13466">
    <property type="entry name" value="STAS_2"/>
    <property type="match status" value="1"/>
</dbReference>
<name>A0ABS0EWN2_9BURK</name>
<protein>
    <submittedName>
        <fullName evidence="2">STAS domain-containing protein</fullName>
    </submittedName>
</protein>
<evidence type="ECO:0000259" key="1">
    <source>
        <dbReference type="Pfam" id="PF13466"/>
    </source>
</evidence>
<comment type="caution">
    <text evidence="2">The sequence shown here is derived from an EMBL/GenBank/DDBJ whole genome shotgun (WGS) entry which is preliminary data.</text>
</comment>
<sequence length="95" mass="10128">MFQPGTSLTFDNAKTALNAGLQAIAAGQTEFDFAKVETVDSAAVATMLAWRRTASARAVFLSFNNLPGNLRSLISLYDVAELIGSSSARTDLPHH</sequence>
<dbReference type="RefSeq" id="WP_195875837.1">
    <property type="nucleotide sequence ID" value="NZ_JADOEL010000010.1"/>
</dbReference>
<accession>A0ABS0EWN2</accession>
<evidence type="ECO:0000313" key="2">
    <source>
        <dbReference type="EMBL" id="MBF8178499.1"/>
    </source>
</evidence>
<dbReference type="SUPFAM" id="SSF52091">
    <property type="entry name" value="SpoIIaa-like"/>
    <property type="match status" value="1"/>
</dbReference>
<reference evidence="2 3" key="1">
    <citation type="submission" date="2020-11" db="EMBL/GenBank/DDBJ databases">
        <title>WGS of Herminiimonas contaminans strain Marseille-Q4544 isolated from planarians Schmidtea mediterranea.</title>
        <authorList>
            <person name="Kangale L."/>
        </authorList>
    </citation>
    <scope>NUCLEOTIDE SEQUENCE [LARGE SCALE GENOMIC DNA]</scope>
    <source>
        <strain evidence="2 3">Marseille-Q4544</strain>
    </source>
</reference>
<organism evidence="2 3">
    <name type="scientific">Herminiimonas contaminans</name>
    <dbReference type="NCBI Taxonomy" id="1111140"/>
    <lineage>
        <taxon>Bacteria</taxon>
        <taxon>Pseudomonadati</taxon>
        <taxon>Pseudomonadota</taxon>
        <taxon>Betaproteobacteria</taxon>
        <taxon>Burkholderiales</taxon>
        <taxon>Oxalobacteraceae</taxon>
        <taxon>Herminiimonas</taxon>
    </lineage>
</organism>
<feature type="domain" description="MlaB-like STAS" evidence="1">
    <location>
        <begin position="7"/>
        <end position="79"/>
    </location>
</feature>
<dbReference type="Proteomes" id="UP000657372">
    <property type="component" value="Unassembled WGS sequence"/>
</dbReference>
<gene>
    <name evidence="2" type="ORF">IXC47_12485</name>
</gene>
<dbReference type="EMBL" id="JADOEL010000010">
    <property type="protein sequence ID" value="MBF8178499.1"/>
    <property type="molecule type" value="Genomic_DNA"/>
</dbReference>
<proteinExistence type="predicted"/>
<dbReference type="InterPro" id="IPR036513">
    <property type="entry name" value="STAS_dom_sf"/>
</dbReference>
<dbReference type="Gene3D" id="3.30.750.24">
    <property type="entry name" value="STAS domain"/>
    <property type="match status" value="1"/>
</dbReference>
<evidence type="ECO:0000313" key="3">
    <source>
        <dbReference type="Proteomes" id="UP000657372"/>
    </source>
</evidence>
<keyword evidence="3" id="KW-1185">Reference proteome</keyword>
<dbReference type="InterPro" id="IPR058548">
    <property type="entry name" value="MlaB-like_STAS"/>
</dbReference>